<keyword evidence="3" id="KW-1185">Reference proteome</keyword>
<dbReference type="EMBL" id="CP127294">
    <property type="protein sequence ID" value="WIX83481.1"/>
    <property type="molecule type" value="Genomic_DNA"/>
</dbReference>
<sequence length="256" mass="28931">MLDDPATSSNGRHTIGEEFPDLNNTDEDSESTSTLALFEGDDGGLMFAQRRALVQLVREPFISAQTHEREWRALVANPRPISSRLNDMFMILELDLQREVAFKRQATPEGGGRRFPTLFYDHAWPREETIVLLFLRTRFHTEQAAGNGRAFADRDDIHEYLGHFRPASATDKAADRARVERAIEKVYKTGLLIGRKTATRFEIARAIEVVMPMTKLTELLVWLRQENGNDRATSSENALDPPTSGVLDTMPAESDE</sequence>
<proteinExistence type="predicted"/>
<name>A0A9Y2IQT7_9PSEU</name>
<dbReference type="InterPro" id="IPR025449">
    <property type="entry name" value="JetB"/>
</dbReference>
<dbReference type="Proteomes" id="UP001236014">
    <property type="component" value="Chromosome"/>
</dbReference>
<feature type="compositionally biased region" description="Polar residues" evidence="1">
    <location>
        <begin position="1"/>
        <end position="12"/>
    </location>
</feature>
<dbReference type="AlphaFoldDB" id="A0A9Y2IQT7"/>
<reference evidence="2 3" key="1">
    <citation type="submission" date="2023-06" db="EMBL/GenBank/DDBJ databases">
        <authorList>
            <person name="Oyuntsetseg B."/>
            <person name="Kim S.B."/>
        </authorList>
    </citation>
    <scope>NUCLEOTIDE SEQUENCE [LARGE SCALE GENOMIC DNA]</scope>
    <source>
        <strain evidence="2 3">2-15</strain>
    </source>
</reference>
<feature type="region of interest" description="Disordered" evidence="1">
    <location>
        <begin position="231"/>
        <end position="256"/>
    </location>
</feature>
<organism evidence="2 3">
    <name type="scientific">Amycolatopsis carbonis</name>
    <dbReference type="NCBI Taxonomy" id="715471"/>
    <lineage>
        <taxon>Bacteria</taxon>
        <taxon>Bacillati</taxon>
        <taxon>Actinomycetota</taxon>
        <taxon>Actinomycetes</taxon>
        <taxon>Pseudonocardiales</taxon>
        <taxon>Pseudonocardiaceae</taxon>
        <taxon>Amycolatopsis</taxon>
    </lineage>
</organism>
<protein>
    <submittedName>
        <fullName evidence="2">DUF4194 domain-containing protein</fullName>
    </submittedName>
</protein>
<accession>A0A9Y2IQT7</accession>
<evidence type="ECO:0000313" key="2">
    <source>
        <dbReference type="EMBL" id="WIX83481.1"/>
    </source>
</evidence>
<evidence type="ECO:0000256" key="1">
    <source>
        <dbReference type="SAM" id="MobiDB-lite"/>
    </source>
</evidence>
<feature type="region of interest" description="Disordered" evidence="1">
    <location>
        <begin position="1"/>
        <end position="31"/>
    </location>
</feature>
<dbReference type="Pfam" id="PF13835">
    <property type="entry name" value="DUF4194"/>
    <property type="match status" value="1"/>
</dbReference>
<feature type="compositionally biased region" description="Acidic residues" evidence="1">
    <location>
        <begin position="18"/>
        <end position="30"/>
    </location>
</feature>
<gene>
    <name evidence="2" type="ORF">QRX50_23340</name>
</gene>
<dbReference type="KEGG" id="acab:QRX50_23340"/>
<evidence type="ECO:0000313" key="3">
    <source>
        <dbReference type="Proteomes" id="UP001236014"/>
    </source>
</evidence>
<dbReference type="RefSeq" id="WP_285974031.1">
    <property type="nucleotide sequence ID" value="NZ_CP127294.1"/>
</dbReference>